<accession>A0A563VKR5</accession>
<sequence>MLHLAQVQKNPTSGNLELQVIASQIDDSVWEVDNSTLIPLTEEISLVESALVLLEKESDNSITKIQPATDWILSLLQKHFTKNAISPQLVAAEQSKIEEWRQEITVQNLELNRRFLEIETRREQLQELEQSLKHEQEQLQLMANRLKQQF</sequence>
<organism evidence="2 3">
    <name type="scientific">Hyella patelloides LEGE 07179</name>
    <dbReference type="NCBI Taxonomy" id="945734"/>
    <lineage>
        <taxon>Bacteria</taxon>
        <taxon>Bacillati</taxon>
        <taxon>Cyanobacteriota</taxon>
        <taxon>Cyanophyceae</taxon>
        <taxon>Pleurocapsales</taxon>
        <taxon>Hyellaceae</taxon>
        <taxon>Hyella</taxon>
    </lineage>
</organism>
<keyword evidence="3" id="KW-1185">Reference proteome</keyword>
<evidence type="ECO:0000313" key="2">
    <source>
        <dbReference type="EMBL" id="VEP11923.1"/>
    </source>
</evidence>
<protein>
    <submittedName>
        <fullName evidence="2">Uncharacterized protein</fullName>
    </submittedName>
</protein>
<feature type="coiled-coil region" evidence="1">
    <location>
        <begin position="106"/>
        <end position="149"/>
    </location>
</feature>
<dbReference type="OrthoDB" id="560974at2"/>
<evidence type="ECO:0000256" key="1">
    <source>
        <dbReference type="SAM" id="Coils"/>
    </source>
</evidence>
<dbReference type="Proteomes" id="UP000320055">
    <property type="component" value="Unassembled WGS sequence"/>
</dbReference>
<keyword evidence="1" id="KW-0175">Coiled coil</keyword>
<gene>
    <name evidence="2" type="ORF">H1P_1260014</name>
</gene>
<evidence type="ECO:0000313" key="3">
    <source>
        <dbReference type="Proteomes" id="UP000320055"/>
    </source>
</evidence>
<dbReference type="RefSeq" id="WP_144869757.1">
    <property type="nucleotide sequence ID" value="NZ_LR213879.1"/>
</dbReference>
<name>A0A563VKR5_9CYAN</name>
<dbReference type="AlphaFoldDB" id="A0A563VKR5"/>
<proteinExistence type="predicted"/>
<dbReference type="EMBL" id="CAACVJ010000031">
    <property type="protein sequence ID" value="VEP11923.1"/>
    <property type="molecule type" value="Genomic_DNA"/>
</dbReference>
<reference evidence="2 3" key="1">
    <citation type="submission" date="2019-01" db="EMBL/GenBank/DDBJ databases">
        <authorList>
            <person name="Brito A."/>
        </authorList>
    </citation>
    <scope>NUCLEOTIDE SEQUENCE [LARGE SCALE GENOMIC DNA]</scope>
    <source>
        <strain evidence="2">1</strain>
    </source>
</reference>